<reference evidence="1 2" key="1">
    <citation type="journal article" date="2013" name="Curr. Biol.">
        <title>The Genome of the Foraminiferan Reticulomyxa filosa.</title>
        <authorList>
            <person name="Glockner G."/>
            <person name="Hulsmann N."/>
            <person name="Schleicher M."/>
            <person name="Noegel A.A."/>
            <person name="Eichinger L."/>
            <person name="Gallinger C."/>
            <person name="Pawlowski J."/>
            <person name="Sierra R."/>
            <person name="Euteneuer U."/>
            <person name="Pillet L."/>
            <person name="Moustafa A."/>
            <person name="Platzer M."/>
            <person name="Groth M."/>
            <person name="Szafranski K."/>
            <person name="Schliwa M."/>
        </authorList>
    </citation>
    <scope>NUCLEOTIDE SEQUENCE [LARGE SCALE GENOMIC DNA]</scope>
</reference>
<comment type="caution">
    <text evidence="1">The sequence shown here is derived from an EMBL/GenBank/DDBJ whole genome shotgun (WGS) entry which is preliminary data.</text>
</comment>
<dbReference type="AlphaFoldDB" id="X6LM56"/>
<evidence type="ECO:0000313" key="2">
    <source>
        <dbReference type="Proteomes" id="UP000023152"/>
    </source>
</evidence>
<dbReference type="EMBL" id="ASPP01035829">
    <property type="protein sequence ID" value="ETO02421.1"/>
    <property type="molecule type" value="Genomic_DNA"/>
</dbReference>
<name>X6LM56_RETFI</name>
<protein>
    <submittedName>
        <fullName evidence="1">Uncharacterized protein</fullName>
    </submittedName>
</protein>
<organism evidence="1 2">
    <name type="scientific">Reticulomyxa filosa</name>
    <dbReference type="NCBI Taxonomy" id="46433"/>
    <lineage>
        <taxon>Eukaryota</taxon>
        <taxon>Sar</taxon>
        <taxon>Rhizaria</taxon>
        <taxon>Retaria</taxon>
        <taxon>Foraminifera</taxon>
        <taxon>Monothalamids</taxon>
        <taxon>Reticulomyxidae</taxon>
        <taxon>Reticulomyxa</taxon>
    </lineage>
</organism>
<proteinExistence type="predicted"/>
<gene>
    <name evidence="1" type="ORF">RFI_35015</name>
</gene>
<evidence type="ECO:0000313" key="1">
    <source>
        <dbReference type="EMBL" id="ETO02421.1"/>
    </source>
</evidence>
<feature type="non-terminal residue" evidence="1">
    <location>
        <position position="1"/>
    </location>
</feature>
<sequence>TTLTNSITITETNHKSAKPLYCLVYPEKLTPMTLNQTCQDIRDLLFNDIRLEKLKNSFYMFAVMSCNLTNSLCKVLAPFQINLHDLSFQKLPNQMLSELYRNQWTNSRAHDIATEPPWIQLYTSERVAMGKSTLIQRDIQRIREIHKTKTIHEICVAFNSTDIDWMKIMDRFWSYHPCSNDMKDADIDEENTLIIYHLNISSC</sequence>
<keyword evidence="2" id="KW-1185">Reference proteome</keyword>
<accession>X6LM56</accession>
<feature type="non-terminal residue" evidence="1">
    <location>
        <position position="203"/>
    </location>
</feature>
<dbReference type="Proteomes" id="UP000023152">
    <property type="component" value="Unassembled WGS sequence"/>
</dbReference>
<dbReference type="OrthoDB" id="6142015at2759"/>